<comment type="similarity">
    <text evidence="2">Belongs to the ERG4/ERG24 family.</text>
</comment>
<evidence type="ECO:0000256" key="9">
    <source>
        <dbReference type="ARBA" id="ARBA00022989"/>
    </source>
</evidence>
<dbReference type="GO" id="GO:0006695">
    <property type="term" value="P:cholesterol biosynthetic process"/>
    <property type="evidence" value="ECO:0007669"/>
    <property type="project" value="UniProtKB-KW"/>
</dbReference>
<feature type="transmembrane region" description="Helical" evidence="20">
    <location>
        <begin position="79"/>
        <end position="97"/>
    </location>
</feature>
<keyword evidence="13 20" id="KW-0472">Membrane</keyword>
<evidence type="ECO:0000256" key="1">
    <source>
        <dbReference type="ARBA" id="ARBA00004141"/>
    </source>
</evidence>
<comment type="catalytic activity">
    <reaction evidence="19">
        <text>7-dehydrodesmosterol + NADPH + H(+) = desmosterol + NADP(+)</text>
        <dbReference type="Rhea" id="RHEA:46740"/>
        <dbReference type="ChEBI" id="CHEBI:15378"/>
        <dbReference type="ChEBI" id="CHEBI:17737"/>
        <dbReference type="ChEBI" id="CHEBI:27910"/>
        <dbReference type="ChEBI" id="CHEBI:57783"/>
        <dbReference type="ChEBI" id="CHEBI:58349"/>
    </reaction>
    <physiologicalReaction direction="left-to-right" evidence="19">
        <dbReference type="Rhea" id="RHEA:46741"/>
    </physiologicalReaction>
</comment>
<evidence type="ECO:0000313" key="21">
    <source>
        <dbReference type="EMBL" id="MFH4977139.1"/>
    </source>
</evidence>
<keyword evidence="22" id="KW-1185">Reference proteome</keyword>
<keyword evidence="15" id="KW-0753">Steroid metabolism</keyword>
<evidence type="ECO:0000256" key="14">
    <source>
        <dbReference type="ARBA" id="ARBA00023166"/>
    </source>
</evidence>
<feature type="transmembrane region" description="Helical" evidence="20">
    <location>
        <begin position="52"/>
        <end position="70"/>
    </location>
</feature>
<protein>
    <recommendedName>
        <fullName evidence="16">7-dehydrocholesterol reductase</fullName>
        <ecNumber evidence="16">1.3.1.21</ecNumber>
    </recommendedName>
    <alternativeName>
        <fullName evidence="17">Sterol Delta(7)-reductase</fullName>
    </alternativeName>
</protein>
<gene>
    <name evidence="21" type="ORF">AB6A40_003848</name>
</gene>
<dbReference type="AlphaFoldDB" id="A0ABD6EG83"/>
<dbReference type="EMBL" id="JBGFUD010002083">
    <property type="protein sequence ID" value="MFH4977139.1"/>
    <property type="molecule type" value="Genomic_DNA"/>
</dbReference>
<keyword evidence="3" id="KW-0444">Lipid biosynthesis</keyword>
<accession>A0ABD6EG83</accession>
<evidence type="ECO:0000256" key="18">
    <source>
        <dbReference type="ARBA" id="ARBA00047795"/>
    </source>
</evidence>
<sequence length="220" mass="26126">MYYNYMAFGRLNEDLVACAVLQLVYVAKWQWFEHFYFNNLDAQIHRAGFYRIWGVLVFLPILYFTPLTLLAKSTVTHSISVRIFLFIVGLTSIYFTMDIDRQRYEFRHANGNMKIWGRDPFFISAKYRRENGDTAVNFLLGSGWWGMSRHLNYLSEWITFLSWTMLQNKSTFLSYLPLLFLAVVLIFRISRDEVRCLAKYGGTWVNYCNRVPYLLIPAVY</sequence>
<keyword evidence="9 20" id="KW-1133">Transmembrane helix</keyword>
<dbReference type="PANTHER" id="PTHR21257">
    <property type="entry name" value="DELTA(14)-STEROL REDUCTASE"/>
    <property type="match status" value="1"/>
</dbReference>
<evidence type="ECO:0000256" key="8">
    <source>
        <dbReference type="ARBA" id="ARBA00022955"/>
    </source>
</evidence>
<dbReference type="PANTHER" id="PTHR21257:SF38">
    <property type="entry name" value="7-DEHYDROCHOLESTEROL REDUCTASE"/>
    <property type="match status" value="1"/>
</dbReference>
<dbReference type="EC" id="1.3.1.21" evidence="16"/>
<keyword evidence="10" id="KW-0560">Oxidoreductase</keyword>
<comment type="caution">
    <text evidence="21">The sequence shown here is derived from an EMBL/GenBank/DDBJ whole genome shotgun (WGS) entry which is preliminary data.</text>
</comment>
<dbReference type="GO" id="GO:0047598">
    <property type="term" value="F:7-dehydrocholesterol reductase activity"/>
    <property type="evidence" value="ECO:0007669"/>
    <property type="project" value="UniProtKB-EC"/>
</dbReference>
<keyword evidence="6" id="KW-0152">Cholesterol biosynthesis</keyword>
<evidence type="ECO:0000256" key="15">
    <source>
        <dbReference type="ARBA" id="ARBA00023221"/>
    </source>
</evidence>
<evidence type="ECO:0000256" key="2">
    <source>
        <dbReference type="ARBA" id="ARBA00005402"/>
    </source>
</evidence>
<evidence type="ECO:0000256" key="5">
    <source>
        <dbReference type="ARBA" id="ARBA00022692"/>
    </source>
</evidence>
<evidence type="ECO:0000256" key="17">
    <source>
        <dbReference type="ARBA" id="ARBA00042688"/>
    </source>
</evidence>
<comment type="subcellular location">
    <subcellularLocation>
        <location evidence="1">Membrane</location>
        <topology evidence="1">Multi-pass membrane protein</topology>
    </subcellularLocation>
</comment>
<dbReference type="Gene3D" id="1.20.120.1630">
    <property type="match status" value="1"/>
</dbReference>
<evidence type="ECO:0000256" key="10">
    <source>
        <dbReference type="ARBA" id="ARBA00023002"/>
    </source>
</evidence>
<dbReference type="Proteomes" id="UP001608902">
    <property type="component" value="Unassembled WGS sequence"/>
</dbReference>
<dbReference type="Pfam" id="PF01222">
    <property type="entry name" value="ERG4_ERG24"/>
    <property type="match status" value="1"/>
</dbReference>
<keyword evidence="8" id="KW-0752">Steroid biosynthesis</keyword>
<comment type="catalytic activity">
    <reaction evidence="18">
        <text>cholesterol + NADP(+) = 7-dehydrocholesterol + NADPH + H(+)</text>
        <dbReference type="Rhea" id="RHEA:23984"/>
        <dbReference type="ChEBI" id="CHEBI:15378"/>
        <dbReference type="ChEBI" id="CHEBI:16113"/>
        <dbReference type="ChEBI" id="CHEBI:17759"/>
        <dbReference type="ChEBI" id="CHEBI:57783"/>
        <dbReference type="ChEBI" id="CHEBI:58349"/>
        <dbReference type="EC" id="1.3.1.21"/>
    </reaction>
    <physiologicalReaction direction="right-to-left" evidence="18">
        <dbReference type="Rhea" id="RHEA:23986"/>
    </physiologicalReaction>
</comment>
<evidence type="ECO:0000256" key="20">
    <source>
        <dbReference type="SAM" id="Phobius"/>
    </source>
</evidence>
<evidence type="ECO:0000256" key="3">
    <source>
        <dbReference type="ARBA" id="ARBA00022516"/>
    </source>
</evidence>
<feature type="transmembrane region" description="Helical" evidence="20">
    <location>
        <begin position="172"/>
        <end position="190"/>
    </location>
</feature>
<evidence type="ECO:0000256" key="19">
    <source>
        <dbReference type="ARBA" id="ARBA00047826"/>
    </source>
</evidence>
<name>A0ABD6EG83_9BILA</name>
<keyword evidence="7" id="KW-0521">NADP</keyword>
<proteinExistence type="inferred from homology"/>
<dbReference type="GO" id="GO:0016020">
    <property type="term" value="C:membrane"/>
    <property type="evidence" value="ECO:0007669"/>
    <property type="project" value="UniProtKB-SubCell"/>
</dbReference>
<evidence type="ECO:0000256" key="12">
    <source>
        <dbReference type="ARBA" id="ARBA00023098"/>
    </source>
</evidence>
<organism evidence="21 22">
    <name type="scientific">Gnathostoma spinigerum</name>
    <dbReference type="NCBI Taxonomy" id="75299"/>
    <lineage>
        <taxon>Eukaryota</taxon>
        <taxon>Metazoa</taxon>
        <taxon>Ecdysozoa</taxon>
        <taxon>Nematoda</taxon>
        <taxon>Chromadorea</taxon>
        <taxon>Rhabditida</taxon>
        <taxon>Spirurina</taxon>
        <taxon>Gnathostomatomorpha</taxon>
        <taxon>Gnathostomatoidea</taxon>
        <taxon>Gnathostomatidae</taxon>
        <taxon>Gnathostoma</taxon>
    </lineage>
</organism>
<keyword evidence="14" id="KW-1207">Sterol metabolism</keyword>
<keyword evidence="11" id="KW-0756">Sterol biosynthesis</keyword>
<dbReference type="InterPro" id="IPR001171">
    <property type="entry name" value="ERG24_DHCR-like"/>
</dbReference>
<reference evidence="21 22" key="1">
    <citation type="submission" date="2024-08" db="EMBL/GenBank/DDBJ databases">
        <title>Gnathostoma spinigerum genome.</title>
        <authorList>
            <person name="Gonzalez-Bertolin B."/>
            <person name="Monzon S."/>
            <person name="Zaballos A."/>
            <person name="Jimenez P."/>
            <person name="Dekumyoy P."/>
            <person name="Varona S."/>
            <person name="Cuesta I."/>
            <person name="Sumanam S."/>
            <person name="Adisakwattana P."/>
            <person name="Gasser R.B."/>
            <person name="Hernandez-Gonzalez A."/>
            <person name="Young N.D."/>
            <person name="Perteguer M.J."/>
        </authorList>
    </citation>
    <scope>NUCLEOTIDE SEQUENCE [LARGE SCALE GENOMIC DNA]</scope>
    <source>
        <strain evidence="21">AL3</strain>
        <tissue evidence="21">Liver</tissue>
    </source>
</reference>
<evidence type="ECO:0000256" key="16">
    <source>
        <dbReference type="ARBA" id="ARBA00038851"/>
    </source>
</evidence>
<evidence type="ECO:0000256" key="4">
    <source>
        <dbReference type="ARBA" id="ARBA00022548"/>
    </source>
</evidence>
<evidence type="ECO:0000256" key="6">
    <source>
        <dbReference type="ARBA" id="ARBA00022778"/>
    </source>
</evidence>
<evidence type="ECO:0000256" key="7">
    <source>
        <dbReference type="ARBA" id="ARBA00022857"/>
    </source>
</evidence>
<evidence type="ECO:0000256" key="13">
    <source>
        <dbReference type="ARBA" id="ARBA00023136"/>
    </source>
</evidence>
<evidence type="ECO:0000256" key="11">
    <source>
        <dbReference type="ARBA" id="ARBA00023011"/>
    </source>
</evidence>
<keyword evidence="12" id="KW-0443">Lipid metabolism</keyword>
<keyword evidence="4" id="KW-0153">Cholesterol metabolism</keyword>
<evidence type="ECO:0000313" key="22">
    <source>
        <dbReference type="Proteomes" id="UP001608902"/>
    </source>
</evidence>
<keyword evidence="5 20" id="KW-0812">Transmembrane</keyword>